<dbReference type="EMBL" id="KI894013">
    <property type="protein sequence ID" value="OCF48651.1"/>
    <property type="molecule type" value="Genomic_DNA"/>
</dbReference>
<dbReference type="RefSeq" id="XP_019009870.1">
    <property type="nucleotide sequence ID" value="XM_019157152.1"/>
</dbReference>
<reference evidence="2" key="2">
    <citation type="submission" date="2013-07" db="EMBL/GenBank/DDBJ databases">
        <authorList>
            <consortium name="The Broad Institute Genome Sequencing Platform"/>
            <person name="Cuomo C."/>
            <person name="Litvintseva A."/>
            <person name="Chen Y."/>
            <person name="Heitman J."/>
            <person name="Sun S."/>
            <person name="Springer D."/>
            <person name="Dromer F."/>
            <person name="Young S.K."/>
            <person name="Zeng Q."/>
            <person name="Gargeya S."/>
            <person name="Fitzgerald M."/>
            <person name="Abouelleil A."/>
            <person name="Alvarado L."/>
            <person name="Berlin A.M."/>
            <person name="Chapman S.B."/>
            <person name="Dewar J."/>
            <person name="Goldberg J."/>
            <person name="Griggs A."/>
            <person name="Gujja S."/>
            <person name="Hansen M."/>
            <person name="Howarth C."/>
            <person name="Imamovic A."/>
            <person name="Larimer J."/>
            <person name="McCowan C."/>
            <person name="Murphy C."/>
            <person name="Pearson M."/>
            <person name="Priest M."/>
            <person name="Roberts A."/>
            <person name="Saif S."/>
            <person name="Shea T."/>
            <person name="Sykes S."/>
            <person name="Wortman J."/>
            <person name="Nusbaum C."/>
            <person name="Birren B."/>
        </authorList>
    </citation>
    <scope>NUCLEOTIDE SEQUENCE</scope>
    <source>
        <strain evidence="2">CBS 10737</strain>
    </source>
</reference>
<accession>A0A1B9HZJ2</accession>
<evidence type="ECO:0000313" key="3">
    <source>
        <dbReference type="Proteomes" id="UP000094020"/>
    </source>
</evidence>
<reference evidence="1" key="1">
    <citation type="submission" date="2013-07" db="EMBL/GenBank/DDBJ databases">
        <title>The Genome Sequence of Cryptococcus pinus CBS10737.</title>
        <authorList>
            <consortium name="The Broad Institute Genome Sequencing Platform"/>
            <person name="Cuomo C."/>
            <person name="Litvintseva A."/>
            <person name="Chen Y."/>
            <person name="Heitman J."/>
            <person name="Sun S."/>
            <person name="Springer D."/>
            <person name="Dromer F."/>
            <person name="Young S.K."/>
            <person name="Zeng Q."/>
            <person name="Gargeya S."/>
            <person name="Fitzgerald M."/>
            <person name="Abouelleil A."/>
            <person name="Alvarado L."/>
            <person name="Berlin A.M."/>
            <person name="Chapman S.B."/>
            <person name="Dewar J."/>
            <person name="Goldberg J."/>
            <person name="Griggs A."/>
            <person name="Gujja S."/>
            <person name="Hansen M."/>
            <person name="Howarth C."/>
            <person name="Imamovic A."/>
            <person name="Larimer J."/>
            <person name="McCowan C."/>
            <person name="Murphy C."/>
            <person name="Pearson M."/>
            <person name="Priest M."/>
            <person name="Roberts A."/>
            <person name="Saif S."/>
            <person name="Shea T."/>
            <person name="Sykes S."/>
            <person name="Wortman J."/>
            <person name="Nusbaum C."/>
            <person name="Birren B."/>
        </authorList>
    </citation>
    <scope>NUCLEOTIDE SEQUENCE [LARGE SCALE GENOMIC DNA]</scope>
    <source>
        <strain evidence="1">CBS 10737</strain>
    </source>
</reference>
<reference evidence="2" key="4">
    <citation type="submission" date="2024-02" db="EMBL/GenBank/DDBJ databases">
        <title>Comparative genomics of Cryptococcus and Kwoniella reveals pathogenesis evolution and contrasting modes of karyotype evolution via chromosome fusion or intercentromeric recombination.</title>
        <authorList>
            <person name="Coelho M.A."/>
            <person name="David-Palma M."/>
            <person name="Shea T."/>
            <person name="Bowers K."/>
            <person name="McGinley-Smith S."/>
            <person name="Mohammad A.W."/>
            <person name="Gnirke A."/>
            <person name="Yurkov A.M."/>
            <person name="Nowrousian M."/>
            <person name="Sun S."/>
            <person name="Cuomo C.A."/>
            <person name="Heitman J."/>
        </authorList>
    </citation>
    <scope>NUCLEOTIDE SEQUENCE</scope>
    <source>
        <strain evidence="2">CBS 10737</strain>
    </source>
</reference>
<dbReference type="GeneID" id="30173800"/>
<dbReference type="AlphaFoldDB" id="A0A1B9HZJ2"/>
<dbReference type="EMBL" id="CP144528">
    <property type="protein sequence ID" value="WWC73061.1"/>
    <property type="molecule type" value="Genomic_DNA"/>
</dbReference>
<gene>
    <name evidence="1" type="ORF">I206_05431</name>
    <name evidence="2" type="ORF">I206_107026</name>
</gene>
<dbReference type="Proteomes" id="UP000094020">
    <property type="component" value="Chromosome 10"/>
</dbReference>
<organism evidence="1">
    <name type="scientific">Kwoniella pini CBS 10737</name>
    <dbReference type="NCBI Taxonomy" id="1296096"/>
    <lineage>
        <taxon>Eukaryota</taxon>
        <taxon>Fungi</taxon>
        <taxon>Dikarya</taxon>
        <taxon>Basidiomycota</taxon>
        <taxon>Agaricomycotina</taxon>
        <taxon>Tremellomycetes</taxon>
        <taxon>Tremellales</taxon>
        <taxon>Cryptococcaceae</taxon>
        <taxon>Kwoniella</taxon>
    </lineage>
</organism>
<dbReference type="KEGG" id="kpin:30173800"/>
<protein>
    <submittedName>
        <fullName evidence="1">Uncharacterized protein</fullName>
    </submittedName>
</protein>
<reference evidence="1" key="3">
    <citation type="submission" date="2016-07" db="EMBL/GenBank/DDBJ databases">
        <title>Evolution of pathogenesis and genome organization in the Tremellales.</title>
        <authorList>
            <person name="Cuomo C."/>
            <person name="Litvintseva A."/>
            <person name="Heitman J."/>
            <person name="Chen Y."/>
            <person name="Sun S."/>
            <person name="Springer D."/>
            <person name="Dromer F."/>
            <person name="Young S."/>
            <person name="Zeng Q."/>
            <person name="Chapman S."/>
            <person name="Gujja S."/>
            <person name="Saif S."/>
            <person name="Birren B."/>
        </authorList>
    </citation>
    <scope>NUCLEOTIDE SEQUENCE</scope>
    <source>
        <strain evidence="1">CBS 10737</strain>
    </source>
</reference>
<name>A0A1B9HZJ2_9TREE</name>
<keyword evidence="3" id="KW-1185">Reference proteome</keyword>
<evidence type="ECO:0000313" key="2">
    <source>
        <dbReference type="EMBL" id="WWC73061.1"/>
    </source>
</evidence>
<evidence type="ECO:0000313" key="1">
    <source>
        <dbReference type="EMBL" id="OCF48651.1"/>
    </source>
</evidence>
<sequence length="188" mass="20562">MKIVLKLVESINLNQALLQIIKNQAKSLEEVRIGSSLGFPDEIGLEELIKDLPWSDFHHLKDLDICCRRNGDNTGIESVSSGQAAPSKSLTAAKGYGVKSVSISVYYPDAIQFSPSVNMKSERQIYRDLARCVAQLIDKSAIPGGPENWLHILQPASNPCEDPRASAHETTLKQAFIAEINGCLGMVN</sequence>
<proteinExistence type="predicted"/>